<comment type="caution">
    <text evidence="3">The sequence shown here is derived from an EMBL/GenBank/DDBJ whole genome shotgun (WGS) entry which is preliminary data.</text>
</comment>
<keyword evidence="2" id="KW-0812">Transmembrane</keyword>
<dbReference type="Pfam" id="PF03125">
    <property type="entry name" value="Sre"/>
    <property type="match status" value="1"/>
</dbReference>
<keyword evidence="4" id="KW-1185">Reference proteome</keyword>
<protein>
    <submittedName>
        <fullName evidence="3">Uncharacterized protein</fullName>
    </submittedName>
</protein>
<evidence type="ECO:0000313" key="3">
    <source>
        <dbReference type="EMBL" id="KAK5978672.1"/>
    </source>
</evidence>
<dbReference type="InterPro" id="IPR004151">
    <property type="entry name" value="7TM_GPCR_serpentine_rcpt_Sre"/>
</dbReference>
<evidence type="ECO:0000256" key="2">
    <source>
        <dbReference type="SAM" id="Phobius"/>
    </source>
</evidence>
<feature type="transmembrane region" description="Helical" evidence="2">
    <location>
        <begin position="15"/>
        <end position="35"/>
    </location>
</feature>
<dbReference type="GO" id="GO:0007606">
    <property type="term" value="P:sensory perception of chemical stimulus"/>
    <property type="evidence" value="ECO:0007669"/>
    <property type="project" value="InterPro"/>
</dbReference>
<feature type="non-terminal residue" evidence="3">
    <location>
        <position position="1"/>
    </location>
</feature>
<comment type="similarity">
    <text evidence="1">Belongs to the nematode receptor-like protein sre family.</text>
</comment>
<dbReference type="GO" id="GO:0016020">
    <property type="term" value="C:membrane"/>
    <property type="evidence" value="ECO:0007669"/>
    <property type="project" value="InterPro"/>
</dbReference>
<dbReference type="AlphaFoldDB" id="A0AAN8FQ98"/>
<sequence>VREIVETTLSLCRCFAVLAVQTFIGWTAVMAHFVLRSMSITSIYKDLTAFIFELSLGLSSATIPLVLYLNNVKVNAAFKKQFRAVFRQRIKSIGDGRLVGLDGHQLNVTVEEEGTIYFKQLKHAWQ</sequence>
<organism evidence="3 4">
    <name type="scientific">Trichostrongylus colubriformis</name>
    <name type="common">Black scour worm</name>
    <dbReference type="NCBI Taxonomy" id="6319"/>
    <lineage>
        <taxon>Eukaryota</taxon>
        <taxon>Metazoa</taxon>
        <taxon>Ecdysozoa</taxon>
        <taxon>Nematoda</taxon>
        <taxon>Chromadorea</taxon>
        <taxon>Rhabditida</taxon>
        <taxon>Rhabditina</taxon>
        <taxon>Rhabditomorpha</taxon>
        <taxon>Strongyloidea</taxon>
        <taxon>Trichostrongylidae</taxon>
        <taxon>Trichostrongylus</taxon>
    </lineage>
</organism>
<keyword evidence="2" id="KW-1133">Transmembrane helix</keyword>
<dbReference type="EMBL" id="WIXE01009166">
    <property type="protein sequence ID" value="KAK5978672.1"/>
    <property type="molecule type" value="Genomic_DNA"/>
</dbReference>
<dbReference type="Proteomes" id="UP001331761">
    <property type="component" value="Unassembled WGS sequence"/>
</dbReference>
<name>A0AAN8FQ98_TRICO</name>
<gene>
    <name evidence="3" type="ORF">GCK32_005137</name>
</gene>
<keyword evidence="2" id="KW-0472">Membrane</keyword>
<evidence type="ECO:0000256" key="1">
    <source>
        <dbReference type="ARBA" id="ARBA00006803"/>
    </source>
</evidence>
<reference evidence="3 4" key="1">
    <citation type="submission" date="2019-10" db="EMBL/GenBank/DDBJ databases">
        <title>Assembly and Annotation for the nematode Trichostrongylus colubriformis.</title>
        <authorList>
            <person name="Martin J."/>
        </authorList>
    </citation>
    <scope>NUCLEOTIDE SEQUENCE [LARGE SCALE GENOMIC DNA]</scope>
    <source>
        <strain evidence="3">G859</strain>
        <tissue evidence="3">Whole worm</tissue>
    </source>
</reference>
<accession>A0AAN8FQ98</accession>
<feature type="transmembrane region" description="Helical" evidence="2">
    <location>
        <begin position="47"/>
        <end position="69"/>
    </location>
</feature>
<proteinExistence type="inferred from homology"/>
<evidence type="ECO:0000313" key="4">
    <source>
        <dbReference type="Proteomes" id="UP001331761"/>
    </source>
</evidence>